<evidence type="ECO:0000313" key="3">
    <source>
        <dbReference type="EMBL" id="ORC93014.1"/>
    </source>
</evidence>
<organism evidence="3 4">
    <name type="scientific">Trypanosoma theileri</name>
    <dbReference type="NCBI Taxonomy" id="67003"/>
    <lineage>
        <taxon>Eukaryota</taxon>
        <taxon>Discoba</taxon>
        <taxon>Euglenozoa</taxon>
        <taxon>Kinetoplastea</taxon>
        <taxon>Metakinetoplastina</taxon>
        <taxon>Trypanosomatida</taxon>
        <taxon>Trypanosomatidae</taxon>
        <taxon>Trypanosoma</taxon>
    </lineage>
</organism>
<reference evidence="3 4" key="1">
    <citation type="submission" date="2017-03" db="EMBL/GenBank/DDBJ databases">
        <title>An alternative strategy for trypanosome survival in the mammalian bloodstream revealed through genome and transcriptome analysis of the ubiquitous bovine parasite Trypanosoma (Megatrypanum) theileri.</title>
        <authorList>
            <person name="Kelly S."/>
            <person name="Ivens A."/>
            <person name="Mott A."/>
            <person name="O'Neill E."/>
            <person name="Emms D."/>
            <person name="Macleod O."/>
            <person name="Voorheis P."/>
            <person name="Matthews J."/>
            <person name="Matthews K."/>
            <person name="Carrington M."/>
        </authorList>
    </citation>
    <scope>NUCLEOTIDE SEQUENCE [LARGE SCALE GENOMIC DNA]</scope>
    <source>
        <strain evidence="3">Edinburgh</strain>
    </source>
</reference>
<dbReference type="RefSeq" id="XP_028887080.1">
    <property type="nucleotide sequence ID" value="XM_029021658.1"/>
</dbReference>
<dbReference type="OrthoDB" id="273572at2759"/>
<feature type="coiled-coil region" evidence="1">
    <location>
        <begin position="325"/>
        <end position="355"/>
    </location>
</feature>
<evidence type="ECO:0000313" key="4">
    <source>
        <dbReference type="Proteomes" id="UP000192257"/>
    </source>
</evidence>
<keyword evidence="1" id="KW-0175">Coiled coil</keyword>
<dbReference type="EMBL" id="NBCO01000002">
    <property type="protein sequence ID" value="ORC93014.1"/>
    <property type="molecule type" value="Genomic_DNA"/>
</dbReference>
<dbReference type="VEuPathDB" id="TriTrypDB:TM35_000023400"/>
<dbReference type="AlphaFoldDB" id="A0A1X0P7V9"/>
<feature type="compositionally biased region" description="Basic residues" evidence="2">
    <location>
        <begin position="1"/>
        <end position="18"/>
    </location>
</feature>
<feature type="compositionally biased region" description="Low complexity" evidence="2">
    <location>
        <begin position="43"/>
        <end position="60"/>
    </location>
</feature>
<sequence length="745" mass="84894">MRAGSRKSSTHSSVRRAAPRGTISAVRKSPTPKTAVSRGGGSQSRRSSSVSSSTLRQSRTGLPADVKSDKRRSTIRGAGGSISFRSERQRLASKSYGSPSRSDTPGLYSVGSRKRLDGSARSRHSSRAAVDVALSRLQRWGRVLILRQVLRTPGALANRIREILTMEYRLWKLRVRMAKRVLREAFNNYAISKREDPTLALQRMREDAVTVINAFLRARSDEIVIQRKRLVIFKKAAETIEKVWVKSPLYQYLKNLSLENRMQRLLFKQESIERRDIIRQRWVFLVECHQRCYNDPILLEAGIAVRSLEWWENVVMDSDKEYMYKLRASKEKNEKEEMTEELTEEERLLRRDHRESTGTFLARSSSRSYSLSGYDKARVLGDISSKKLMGQHILDDGKELNKSLSSELVHNSRFYKRADASFVFGILQEMGRLEFALSMGARPIYLGVPLEFVDSLVSSTSLARLQETKNALKLIKSRFVCFGGAFLRENLQTLPLFREVSMQLHSREMEALSTQQTMFTTSEDADAVKAFFLQPLSRKKRRVKAAGSPLDYSLSAAIMGKGWVELYRSLVQYLYPTGNKSIDTSRRITEITSSSSTSQTIIYRRNVGQFHPRCGVHMTLEELTVPVTKTNSMKDSKRSTSMTARMSSGASSVQPVKLLGSEYESTYEIERLLIRESNHRLKLKNQYKTEISALECLFQRDHIINNLNSNEKNDKKDQSEVSFVKASLLRTSTSSFAVLRSLLKS</sequence>
<name>A0A1X0P7V9_9TRYP</name>
<dbReference type="GeneID" id="39981438"/>
<feature type="region of interest" description="Disordered" evidence="2">
    <location>
        <begin position="1"/>
        <end position="122"/>
    </location>
</feature>
<evidence type="ECO:0000256" key="1">
    <source>
        <dbReference type="SAM" id="Coils"/>
    </source>
</evidence>
<evidence type="ECO:0000256" key="2">
    <source>
        <dbReference type="SAM" id="MobiDB-lite"/>
    </source>
</evidence>
<dbReference type="Proteomes" id="UP000192257">
    <property type="component" value="Unassembled WGS sequence"/>
</dbReference>
<protein>
    <submittedName>
        <fullName evidence="3">Uncharacterized protein</fullName>
    </submittedName>
</protein>
<accession>A0A1X0P7V9</accession>
<proteinExistence type="predicted"/>
<comment type="caution">
    <text evidence="3">The sequence shown here is derived from an EMBL/GenBank/DDBJ whole genome shotgun (WGS) entry which is preliminary data.</text>
</comment>
<gene>
    <name evidence="3" type="ORF">TM35_000023400</name>
</gene>
<keyword evidence="4" id="KW-1185">Reference proteome</keyword>